<dbReference type="Gramene" id="novel_model_2275_5bd9a17a.1.5bd9b136">
    <property type="protein sequence ID" value="cds.novel_model_2275_5bd9a17a.1.5bd9b136"/>
    <property type="gene ID" value="novel_gene_1204_5bd9a17a"/>
</dbReference>
<protein>
    <submittedName>
        <fullName evidence="1">Uncharacterized protein</fullName>
    </submittedName>
</protein>
<reference evidence="1 2" key="1">
    <citation type="submission" date="2018-11" db="EMBL/GenBank/DDBJ databases">
        <authorList>
            <person name="Grassa J C."/>
        </authorList>
    </citation>
    <scope>NUCLEOTIDE SEQUENCE [LARGE SCALE GENOMIC DNA]</scope>
</reference>
<dbReference type="Gramene" id="novel_model_2276_5bd9a17a.3.5bd9b136">
    <property type="protein sequence ID" value="cds.novel_model_2276_5bd9a17a.3.5bd9b136"/>
    <property type="gene ID" value="novel_gene_1204_5bd9a17a"/>
</dbReference>
<accession>A0A803QWJ5</accession>
<sequence length="78" mass="8820">METTLRADLDSDDVANESGMLTTYEREFLEHCICDISERHRLPLLCRLSPLLLGKHCAFDGFRVEDSRKDGLSYGGSI</sequence>
<dbReference type="Gramene" id="novel_model_2277_5bd9a17a.2.5bd9b136">
    <property type="protein sequence ID" value="cds.novel_model_2277_5bd9a17a.2.5bd9b136"/>
    <property type="gene ID" value="novel_gene_1204_5bd9a17a"/>
</dbReference>
<keyword evidence="2" id="KW-1185">Reference proteome</keyword>
<dbReference type="EnsemblPlants" id="novel_model_2274_5bd9a17a">
    <property type="protein sequence ID" value="cds.novel_model_2274_5bd9a17a"/>
    <property type="gene ID" value="novel_gene_1204_5bd9a17a"/>
</dbReference>
<dbReference type="Gramene" id="novel_model_2274_5bd9a17a">
    <property type="protein sequence ID" value="cds.novel_model_2274_5bd9a17a"/>
    <property type="gene ID" value="novel_gene_1204_5bd9a17a"/>
</dbReference>
<accession>A0A803QWJ3</accession>
<dbReference type="Proteomes" id="UP000596661">
    <property type="component" value="Chromosome 1"/>
</dbReference>
<evidence type="ECO:0000313" key="2">
    <source>
        <dbReference type="Proteomes" id="UP000596661"/>
    </source>
</evidence>
<name>A0A803QWJ4_CANSA</name>
<dbReference type="EMBL" id="UZAU01000077">
    <property type="status" value="NOT_ANNOTATED_CDS"/>
    <property type="molecule type" value="Genomic_DNA"/>
</dbReference>
<dbReference type="EnsemblPlants" id="novel_model_2277_5bd9a17a.2.5bd9b136">
    <property type="protein sequence ID" value="cds.novel_model_2277_5bd9a17a.2.5bd9b136"/>
    <property type="gene ID" value="novel_gene_1204_5bd9a17a"/>
</dbReference>
<evidence type="ECO:0000313" key="1">
    <source>
        <dbReference type="EnsemblPlants" id="cds.novel_model_2275_5bd9a17a.1.5bd9b136"/>
    </source>
</evidence>
<organism evidence="1 2">
    <name type="scientific">Cannabis sativa</name>
    <name type="common">Hemp</name>
    <name type="synonym">Marijuana</name>
    <dbReference type="NCBI Taxonomy" id="3483"/>
    <lineage>
        <taxon>Eukaryota</taxon>
        <taxon>Viridiplantae</taxon>
        <taxon>Streptophyta</taxon>
        <taxon>Embryophyta</taxon>
        <taxon>Tracheophyta</taxon>
        <taxon>Spermatophyta</taxon>
        <taxon>Magnoliopsida</taxon>
        <taxon>eudicotyledons</taxon>
        <taxon>Gunneridae</taxon>
        <taxon>Pentapetalae</taxon>
        <taxon>rosids</taxon>
        <taxon>fabids</taxon>
        <taxon>Rosales</taxon>
        <taxon>Cannabaceae</taxon>
        <taxon>Cannabis</taxon>
    </lineage>
</organism>
<dbReference type="EnsemblPlants" id="novel_model_2276_5bd9a17a.3.5bd9b136">
    <property type="protein sequence ID" value="cds.novel_model_2276_5bd9a17a.3.5bd9b136"/>
    <property type="gene ID" value="novel_gene_1204_5bd9a17a"/>
</dbReference>
<accession>A0A803QWJ6</accession>
<proteinExistence type="predicted"/>
<dbReference type="EnsemblPlants" id="novel_model_2275_5bd9a17a.1.5bd9b136">
    <property type="protein sequence ID" value="cds.novel_model_2275_5bd9a17a.1.5bd9b136"/>
    <property type="gene ID" value="novel_gene_1204_5bd9a17a"/>
</dbReference>
<dbReference type="AlphaFoldDB" id="A0A803QWJ4"/>
<accession>A0A803QWJ4</accession>
<reference evidence="1" key="2">
    <citation type="submission" date="2021-03" db="UniProtKB">
        <authorList>
            <consortium name="EnsemblPlants"/>
        </authorList>
    </citation>
    <scope>IDENTIFICATION</scope>
</reference>